<reference evidence="3" key="1">
    <citation type="submission" date="2022-03" db="EMBL/GenBank/DDBJ databases">
        <title>Draft Genome Sequence of Firmicute Strain S0AB, a Heterotrophic Iron/Sulfur-Oxidizing Extreme Acidophile.</title>
        <authorList>
            <person name="Vergara E."/>
            <person name="Pakostova E."/>
            <person name="Johnson D.B."/>
            <person name="Holmes D.S."/>
        </authorList>
    </citation>
    <scope>NUCLEOTIDE SEQUENCE</scope>
    <source>
        <strain evidence="3">S0AB</strain>
    </source>
</reference>
<dbReference type="PANTHER" id="PTHR30349">
    <property type="entry name" value="PHAGE INTEGRASE-RELATED"/>
    <property type="match status" value="1"/>
</dbReference>
<dbReference type="AlphaFoldDB" id="A0A9X1VCB2"/>
<dbReference type="PANTHER" id="PTHR30349:SF82">
    <property type="entry name" value="INTEGRASE_RECOMBINASE YOEC-RELATED"/>
    <property type="match status" value="1"/>
</dbReference>
<dbReference type="PROSITE" id="PS51898">
    <property type="entry name" value="TYR_RECOMBINASE"/>
    <property type="match status" value="1"/>
</dbReference>
<evidence type="ECO:0000313" key="4">
    <source>
        <dbReference type="Proteomes" id="UP001139263"/>
    </source>
</evidence>
<dbReference type="InterPro" id="IPR002104">
    <property type="entry name" value="Integrase_catalytic"/>
</dbReference>
<dbReference type="Pfam" id="PF00589">
    <property type="entry name" value="Phage_integrase"/>
    <property type="match status" value="1"/>
</dbReference>
<sequence>MEFVEPIREKRQIDAIKKILRSNNLRDYTLFVMGINSGLRVGDLISLSICDVLDNSHKIKDRIAIKEMKTGKSKNFPLSSNCKKAISEYLNSRSYNLNEPLFISRKKNQSLQRAQVWRIINGAARDVGIMDNIGTHTLRKTFAYHAYKSGIDITLIQRLLNHSSTSITLRYIGITRDQLDDVYLKLDL</sequence>
<dbReference type="GO" id="GO:0003677">
    <property type="term" value="F:DNA binding"/>
    <property type="evidence" value="ECO:0007669"/>
    <property type="project" value="InterPro"/>
</dbReference>
<feature type="domain" description="Tyr recombinase" evidence="2">
    <location>
        <begin position="2"/>
        <end position="184"/>
    </location>
</feature>
<dbReference type="GO" id="GO:0015074">
    <property type="term" value="P:DNA integration"/>
    <property type="evidence" value="ECO:0007669"/>
    <property type="project" value="InterPro"/>
</dbReference>
<gene>
    <name evidence="3" type="primary">xerD_1</name>
    <name evidence="3" type="ORF">MM817_01689</name>
</gene>
<organism evidence="3 4">
    <name type="scientific">Sulfoacidibacillus ferrooxidans</name>
    <dbReference type="NCBI Taxonomy" id="2005001"/>
    <lineage>
        <taxon>Bacteria</taxon>
        <taxon>Bacillati</taxon>
        <taxon>Bacillota</taxon>
        <taxon>Bacilli</taxon>
        <taxon>Bacillales</taxon>
        <taxon>Alicyclobacillaceae</taxon>
        <taxon>Sulfoacidibacillus</taxon>
    </lineage>
</organism>
<dbReference type="InterPro" id="IPR050090">
    <property type="entry name" value="Tyrosine_recombinase_XerCD"/>
</dbReference>
<evidence type="ECO:0000313" key="3">
    <source>
        <dbReference type="EMBL" id="MCI0183412.1"/>
    </source>
</evidence>
<dbReference type="RefSeq" id="WP_241713685.1">
    <property type="nucleotide sequence ID" value="NZ_JALBUF010000004.1"/>
</dbReference>
<accession>A0A9X1VCB2</accession>
<dbReference type="Proteomes" id="UP001139263">
    <property type="component" value="Unassembled WGS sequence"/>
</dbReference>
<name>A0A9X1VCB2_9BACL</name>
<dbReference type="InterPro" id="IPR013762">
    <property type="entry name" value="Integrase-like_cat_sf"/>
</dbReference>
<comment type="caution">
    <text evidence="3">The sequence shown here is derived from an EMBL/GenBank/DDBJ whole genome shotgun (WGS) entry which is preliminary data.</text>
</comment>
<proteinExistence type="predicted"/>
<dbReference type="Gene3D" id="1.10.443.10">
    <property type="entry name" value="Intergrase catalytic core"/>
    <property type="match status" value="1"/>
</dbReference>
<keyword evidence="4" id="KW-1185">Reference proteome</keyword>
<dbReference type="CDD" id="cd01192">
    <property type="entry name" value="INT_C_like_3"/>
    <property type="match status" value="1"/>
</dbReference>
<dbReference type="EMBL" id="JALBUF010000004">
    <property type="protein sequence ID" value="MCI0183412.1"/>
    <property type="molecule type" value="Genomic_DNA"/>
</dbReference>
<dbReference type="InterPro" id="IPR011010">
    <property type="entry name" value="DNA_brk_join_enz"/>
</dbReference>
<protein>
    <submittedName>
        <fullName evidence="3">Tyrosine recombinase XerD</fullName>
    </submittedName>
</protein>
<evidence type="ECO:0000259" key="2">
    <source>
        <dbReference type="PROSITE" id="PS51898"/>
    </source>
</evidence>
<dbReference type="SUPFAM" id="SSF56349">
    <property type="entry name" value="DNA breaking-rejoining enzymes"/>
    <property type="match status" value="1"/>
</dbReference>
<keyword evidence="1" id="KW-0233">DNA recombination</keyword>
<dbReference type="GO" id="GO:0006310">
    <property type="term" value="P:DNA recombination"/>
    <property type="evidence" value="ECO:0007669"/>
    <property type="project" value="UniProtKB-KW"/>
</dbReference>
<evidence type="ECO:0000256" key="1">
    <source>
        <dbReference type="ARBA" id="ARBA00023172"/>
    </source>
</evidence>